<sequence>MDPGVWSAQITRQRQYSFAGLTSYPESTQAKVSACTSSPLSSPSSSATTSVA</sequence>
<dbReference type="AlphaFoldDB" id="A0A0D0DQQ2"/>
<dbReference type="InParanoid" id="A0A0D0DQQ2"/>
<reference evidence="1 2" key="1">
    <citation type="submission" date="2014-04" db="EMBL/GenBank/DDBJ databases">
        <authorList>
            <consortium name="DOE Joint Genome Institute"/>
            <person name="Kuo A."/>
            <person name="Kohler A."/>
            <person name="Jargeat P."/>
            <person name="Nagy L.G."/>
            <person name="Floudas D."/>
            <person name="Copeland A."/>
            <person name="Barry K.W."/>
            <person name="Cichocki N."/>
            <person name="Veneault-Fourrey C."/>
            <person name="LaButti K."/>
            <person name="Lindquist E.A."/>
            <person name="Lipzen A."/>
            <person name="Lundell T."/>
            <person name="Morin E."/>
            <person name="Murat C."/>
            <person name="Sun H."/>
            <person name="Tunlid A."/>
            <person name="Henrissat B."/>
            <person name="Grigoriev I.V."/>
            <person name="Hibbett D.S."/>
            <person name="Martin F."/>
            <person name="Nordberg H.P."/>
            <person name="Cantor M.N."/>
            <person name="Hua S.X."/>
        </authorList>
    </citation>
    <scope>NUCLEOTIDE SEQUENCE [LARGE SCALE GENOMIC DNA]</scope>
    <source>
        <strain evidence="1 2">Ve08.2h10</strain>
    </source>
</reference>
<keyword evidence="2" id="KW-1185">Reference proteome</keyword>
<evidence type="ECO:0000313" key="1">
    <source>
        <dbReference type="EMBL" id="KIK94883.1"/>
    </source>
</evidence>
<dbReference type="Proteomes" id="UP000054538">
    <property type="component" value="Unassembled WGS sequence"/>
</dbReference>
<gene>
    <name evidence="1" type="ORF">PAXRUDRAFT_827555</name>
</gene>
<name>A0A0D0DQQ2_9AGAM</name>
<dbReference type="EMBL" id="KN825078">
    <property type="protein sequence ID" value="KIK94883.1"/>
    <property type="molecule type" value="Genomic_DNA"/>
</dbReference>
<proteinExistence type="predicted"/>
<evidence type="ECO:0000313" key="2">
    <source>
        <dbReference type="Proteomes" id="UP000054538"/>
    </source>
</evidence>
<accession>A0A0D0DQQ2</accession>
<protein>
    <submittedName>
        <fullName evidence="1">Uncharacterized protein</fullName>
    </submittedName>
</protein>
<organism evidence="1 2">
    <name type="scientific">Paxillus rubicundulus Ve08.2h10</name>
    <dbReference type="NCBI Taxonomy" id="930991"/>
    <lineage>
        <taxon>Eukaryota</taxon>
        <taxon>Fungi</taxon>
        <taxon>Dikarya</taxon>
        <taxon>Basidiomycota</taxon>
        <taxon>Agaricomycotina</taxon>
        <taxon>Agaricomycetes</taxon>
        <taxon>Agaricomycetidae</taxon>
        <taxon>Boletales</taxon>
        <taxon>Paxilineae</taxon>
        <taxon>Paxillaceae</taxon>
        <taxon>Paxillus</taxon>
    </lineage>
</organism>
<reference evidence="2" key="2">
    <citation type="submission" date="2015-01" db="EMBL/GenBank/DDBJ databases">
        <title>Evolutionary Origins and Diversification of the Mycorrhizal Mutualists.</title>
        <authorList>
            <consortium name="DOE Joint Genome Institute"/>
            <consortium name="Mycorrhizal Genomics Consortium"/>
            <person name="Kohler A."/>
            <person name="Kuo A."/>
            <person name="Nagy L.G."/>
            <person name="Floudas D."/>
            <person name="Copeland A."/>
            <person name="Barry K.W."/>
            <person name="Cichocki N."/>
            <person name="Veneault-Fourrey C."/>
            <person name="LaButti K."/>
            <person name="Lindquist E.A."/>
            <person name="Lipzen A."/>
            <person name="Lundell T."/>
            <person name="Morin E."/>
            <person name="Murat C."/>
            <person name="Riley R."/>
            <person name="Ohm R."/>
            <person name="Sun H."/>
            <person name="Tunlid A."/>
            <person name="Henrissat B."/>
            <person name="Grigoriev I.V."/>
            <person name="Hibbett D.S."/>
            <person name="Martin F."/>
        </authorList>
    </citation>
    <scope>NUCLEOTIDE SEQUENCE [LARGE SCALE GENOMIC DNA]</scope>
    <source>
        <strain evidence="2">Ve08.2h10</strain>
    </source>
</reference>
<dbReference type="HOGENOM" id="CLU_3087891_0_0_1"/>